<dbReference type="AlphaFoldDB" id="A0AAX0B058"/>
<dbReference type="PANTHER" id="PTHR38032">
    <property type="entry name" value="POLYMERASE-RELATED"/>
    <property type="match status" value="1"/>
</dbReference>
<evidence type="ECO:0000313" key="2">
    <source>
        <dbReference type="EMBL" id="NRT87743.1"/>
    </source>
</evidence>
<accession>A0AAX0B058</accession>
<sequence>MEKEVGAKVVNGKIIIADGINGEIITIKAKENVNLFINDVECEKFKPYEVSSKDKITYNCNTTPAKREVNITISEDKMKAYMTVEYTPKTEYKIKDREFYMNLAVSTEVLSKEEPEYFTVQELYKKLKEKGIVFGIKEESLELILKGCSNEVLVAEGLEPVKDTPSEVKLFFTPTQMVFPEPDSNEKVDFKNLFRISNVNAGDKIAEIIPEIPGKNGMNIFGKVIEREYIRSLPIDASKGCKIENNDIIALIDGKAHIANRSVSVNPIYTVESVNMETCNIKFYGDVEVYDSVQDNMFVSAGGSLDVSQNVNMANVVTGGEITILGNTINSKILSGQVDIRKKEYSDVLTEFKNILVSMIEYINGLNLQNFERKDFVKTLTEKNFGSFQKVALNIISLNIKNKTKRSKLVDFIKGKILGLNILEIKSIFDLKTLLNILDNEIDYYDKNIIVPLDIRIGYCQECEIKSTGNIIIGGKGEYTSKLTAMKDIIFTRSDSVARGGVLSAGQNISLGVVGSRAYIPTTLMVPQYGRITAAKAYANTVFCFGRTKVTLDEDLKNINVYFNSEKRAIEFGKTAL</sequence>
<feature type="domain" description="Flagellar Assembly Protein A N-terminal region" evidence="1">
    <location>
        <begin position="69"/>
        <end position="260"/>
    </location>
</feature>
<dbReference type="RefSeq" id="WP_173710525.1">
    <property type="nucleotide sequence ID" value="NZ_JABSWW010000001.1"/>
</dbReference>
<gene>
    <name evidence="2" type="ORF">B0H41_001422</name>
</gene>
<protein>
    <submittedName>
        <fullName evidence="2">Uncharacterized protein (DUF342 family)</fullName>
    </submittedName>
</protein>
<name>A0AAX0B058_CLOBE</name>
<dbReference type="InterPro" id="IPR046866">
    <property type="entry name" value="FapA_N"/>
</dbReference>
<dbReference type="InterPro" id="IPR046865">
    <property type="entry name" value="FapA_b_solenoid"/>
</dbReference>
<evidence type="ECO:0000313" key="3">
    <source>
        <dbReference type="Proteomes" id="UP001193748"/>
    </source>
</evidence>
<evidence type="ECO:0000259" key="1">
    <source>
        <dbReference type="Pfam" id="PF20250"/>
    </source>
</evidence>
<organism evidence="2 3">
    <name type="scientific">Clostridium beijerinckii</name>
    <name type="common">Clostridium MP</name>
    <dbReference type="NCBI Taxonomy" id="1520"/>
    <lineage>
        <taxon>Bacteria</taxon>
        <taxon>Bacillati</taxon>
        <taxon>Bacillota</taxon>
        <taxon>Clostridia</taxon>
        <taxon>Eubacteriales</taxon>
        <taxon>Clostridiaceae</taxon>
        <taxon>Clostridium</taxon>
    </lineage>
</organism>
<proteinExistence type="predicted"/>
<dbReference type="InterPro" id="IPR005646">
    <property type="entry name" value="FapA"/>
</dbReference>
<dbReference type="Pfam" id="PF03961">
    <property type="entry name" value="FapA"/>
    <property type="match status" value="1"/>
</dbReference>
<dbReference type="EMBL" id="JABSWW010000001">
    <property type="protein sequence ID" value="NRT87743.1"/>
    <property type="molecule type" value="Genomic_DNA"/>
</dbReference>
<dbReference type="Pfam" id="PF20250">
    <property type="entry name" value="FapA_N"/>
    <property type="match status" value="1"/>
</dbReference>
<dbReference type="PANTHER" id="PTHR38032:SF1">
    <property type="entry name" value="RNA-BINDING PROTEIN KHPB N-TERMINAL DOMAIN-CONTAINING PROTEIN"/>
    <property type="match status" value="1"/>
</dbReference>
<reference evidence="2" key="2">
    <citation type="journal article" date="2022" name="Nat. Biotechnol.">
        <title>Carbon-negative production of acetone and isopropanol by gas fermentation at industrial pilot scale.</title>
        <authorList>
            <person name="Liew F.E."/>
            <person name="Nogle R."/>
            <person name="Abdalla T."/>
            <person name="Rasor B.J."/>
            <person name="Canter C."/>
            <person name="Jensen R.O."/>
            <person name="Wang L."/>
            <person name="Strutz J."/>
            <person name="Chirania P."/>
            <person name="De Tissera S."/>
            <person name="Mueller A.P."/>
            <person name="Ruan Z."/>
            <person name="Gao A."/>
            <person name="Tran L."/>
            <person name="Engle N.L."/>
            <person name="Bromley J.C."/>
            <person name="Daniell J."/>
            <person name="Conrado R."/>
            <person name="Tschaplinski T.J."/>
            <person name="Giannone R.J."/>
            <person name="Hettich R.L."/>
            <person name="Karim A.S."/>
            <person name="Simpson S.D."/>
            <person name="Brown S.D."/>
            <person name="Leang C."/>
            <person name="Jewett M.C."/>
            <person name="Kopke M."/>
        </authorList>
    </citation>
    <scope>NUCLEOTIDE SEQUENCE</scope>
    <source>
        <strain evidence="2">DJ080</strain>
    </source>
</reference>
<reference evidence="2" key="1">
    <citation type="submission" date="2020-05" db="EMBL/GenBank/DDBJ databases">
        <authorList>
            <person name="Brown S."/>
            <person name="Huntemann M."/>
            <person name="Clum A."/>
            <person name="Spunde A."/>
            <person name="Palaniappan K."/>
            <person name="Ritter S."/>
            <person name="Mikhailova N."/>
            <person name="Chen I.-M."/>
            <person name="Stamatis D."/>
            <person name="Reddy T."/>
            <person name="O'Malley R."/>
            <person name="Daum C."/>
            <person name="Shapiro N."/>
            <person name="Ivanova N."/>
            <person name="Kyrpides N."/>
            <person name="Woyke T."/>
        </authorList>
    </citation>
    <scope>NUCLEOTIDE SEQUENCE</scope>
    <source>
        <strain evidence="2">DJ080</strain>
    </source>
</reference>
<comment type="caution">
    <text evidence="2">The sequence shown here is derived from an EMBL/GenBank/DDBJ whole genome shotgun (WGS) entry which is preliminary data.</text>
</comment>
<dbReference type="Proteomes" id="UP001193748">
    <property type="component" value="Unassembled WGS sequence"/>
</dbReference>